<feature type="non-terminal residue" evidence="1">
    <location>
        <position position="54"/>
    </location>
</feature>
<dbReference type="EMBL" id="JAHRHJ020000008">
    <property type="protein sequence ID" value="KAH9306044.1"/>
    <property type="molecule type" value="Genomic_DNA"/>
</dbReference>
<comment type="caution">
    <text evidence="1">The sequence shown here is derived from an EMBL/GenBank/DDBJ whole genome shotgun (WGS) entry which is preliminary data.</text>
</comment>
<keyword evidence="2" id="KW-1185">Reference proteome</keyword>
<name>A0AA38FLF9_TAXCH</name>
<sequence>ELVLTPTAQMVTILLLRKLDEHYMVLQGHDRGDVDHRIIESLYRLQQATQAWNQ</sequence>
<organism evidence="1 2">
    <name type="scientific">Taxus chinensis</name>
    <name type="common">Chinese yew</name>
    <name type="synonym">Taxus wallichiana var. chinensis</name>
    <dbReference type="NCBI Taxonomy" id="29808"/>
    <lineage>
        <taxon>Eukaryota</taxon>
        <taxon>Viridiplantae</taxon>
        <taxon>Streptophyta</taxon>
        <taxon>Embryophyta</taxon>
        <taxon>Tracheophyta</taxon>
        <taxon>Spermatophyta</taxon>
        <taxon>Pinopsida</taxon>
        <taxon>Pinidae</taxon>
        <taxon>Conifers II</taxon>
        <taxon>Cupressales</taxon>
        <taxon>Taxaceae</taxon>
        <taxon>Taxus</taxon>
    </lineage>
</organism>
<evidence type="ECO:0000313" key="1">
    <source>
        <dbReference type="EMBL" id="KAH9306044.1"/>
    </source>
</evidence>
<proteinExistence type="predicted"/>
<reference evidence="1 2" key="1">
    <citation type="journal article" date="2021" name="Nat. Plants">
        <title>The Taxus genome provides insights into paclitaxel biosynthesis.</title>
        <authorList>
            <person name="Xiong X."/>
            <person name="Gou J."/>
            <person name="Liao Q."/>
            <person name="Li Y."/>
            <person name="Zhou Q."/>
            <person name="Bi G."/>
            <person name="Li C."/>
            <person name="Du R."/>
            <person name="Wang X."/>
            <person name="Sun T."/>
            <person name="Guo L."/>
            <person name="Liang H."/>
            <person name="Lu P."/>
            <person name="Wu Y."/>
            <person name="Zhang Z."/>
            <person name="Ro D.K."/>
            <person name="Shang Y."/>
            <person name="Huang S."/>
            <person name="Yan J."/>
        </authorList>
    </citation>
    <scope>NUCLEOTIDE SEQUENCE [LARGE SCALE GENOMIC DNA]</scope>
    <source>
        <strain evidence="1">Ta-2019</strain>
    </source>
</reference>
<dbReference type="AlphaFoldDB" id="A0AA38FLF9"/>
<gene>
    <name evidence="1" type="ORF">KI387_010448</name>
</gene>
<dbReference type="Proteomes" id="UP000824469">
    <property type="component" value="Unassembled WGS sequence"/>
</dbReference>
<feature type="non-terminal residue" evidence="1">
    <location>
        <position position="1"/>
    </location>
</feature>
<protein>
    <submittedName>
        <fullName evidence="1">Uncharacterized protein</fullName>
    </submittedName>
</protein>
<evidence type="ECO:0000313" key="2">
    <source>
        <dbReference type="Proteomes" id="UP000824469"/>
    </source>
</evidence>
<accession>A0AA38FLF9</accession>